<dbReference type="AlphaFoldDB" id="A0AAD1BKC9"/>
<dbReference type="PROSITE" id="PS51257">
    <property type="entry name" value="PROKAR_LIPOPROTEIN"/>
    <property type="match status" value="1"/>
</dbReference>
<dbReference type="Proteomes" id="UP000067008">
    <property type="component" value="Chromosome 1"/>
</dbReference>
<reference evidence="1 2" key="1">
    <citation type="submission" date="2015-07" db="EMBL/GenBank/DDBJ databases">
        <title>Complete genome sequence of Prevotella intermedia strain 17-2.</title>
        <authorList>
            <person name="Nambu T."/>
        </authorList>
    </citation>
    <scope>NUCLEOTIDE SEQUENCE [LARGE SCALE GENOMIC DNA]</scope>
    <source>
        <strain evidence="1 2">17-2</strain>
    </source>
</reference>
<organism evidence="1 2">
    <name type="scientific">Prevotella intermedia</name>
    <dbReference type="NCBI Taxonomy" id="28131"/>
    <lineage>
        <taxon>Bacteria</taxon>
        <taxon>Pseudomonadati</taxon>
        <taxon>Bacteroidota</taxon>
        <taxon>Bacteroidia</taxon>
        <taxon>Bacteroidales</taxon>
        <taxon>Prevotellaceae</taxon>
        <taxon>Prevotella</taxon>
    </lineage>
</organism>
<evidence type="ECO:0000313" key="1">
    <source>
        <dbReference type="EMBL" id="BAR96781.1"/>
    </source>
</evidence>
<protein>
    <recommendedName>
        <fullName evidence="3">Lipoprotein</fullName>
    </recommendedName>
</protein>
<proteinExistence type="predicted"/>
<sequence>MGRLFLAFSFSLTSCGIAVWALPWRGNASFGKQEENLNNIINSFFY</sequence>
<dbReference type="EMBL" id="AP014926">
    <property type="protein sequence ID" value="BAR96781.1"/>
    <property type="molecule type" value="Genomic_DNA"/>
</dbReference>
<accession>A0AAD1BKC9</accession>
<gene>
    <name evidence="1" type="ORF">PI172_2053</name>
</gene>
<evidence type="ECO:0000313" key="2">
    <source>
        <dbReference type="Proteomes" id="UP000067008"/>
    </source>
</evidence>
<evidence type="ECO:0008006" key="3">
    <source>
        <dbReference type="Google" id="ProtNLM"/>
    </source>
</evidence>
<name>A0AAD1BKC9_PREIN</name>